<keyword evidence="2" id="KW-1185">Reference proteome</keyword>
<evidence type="ECO:0000313" key="1">
    <source>
        <dbReference type="EMBL" id="KAJ1949200.1"/>
    </source>
</evidence>
<dbReference type="Proteomes" id="UP001150603">
    <property type="component" value="Unassembled WGS sequence"/>
</dbReference>
<sequence>MLTPTFTLFTEDTLQDWVVYDGHLENYALARRSGHLAYMLSTRLSMLALNSVPHIADDDDDDATIAPIGNGLLSGLRGPGGQISVIATIDYSVSRKTLITGLGRIYQAQRRSRRSGWKFTDEKGLKYKWEVVQPMRHWELCSERGDVVATFTSTMFWKREPGYLAIHSDVDATMQSLILVSWGLTAKTFS</sequence>
<organism evidence="1 2">
    <name type="scientific">Linderina macrospora</name>
    <dbReference type="NCBI Taxonomy" id="4868"/>
    <lineage>
        <taxon>Eukaryota</taxon>
        <taxon>Fungi</taxon>
        <taxon>Fungi incertae sedis</taxon>
        <taxon>Zoopagomycota</taxon>
        <taxon>Kickxellomycotina</taxon>
        <taxon>Kickxellomycetes</taxon>
        <taxon>Kickxellales</taxon>
        <taxon>Kickxellaceae</taxon>
        <taxon>Linderina</taxon>
    </lineage>
</organism>
<protein>
    <submittedName>
        <fullName evidence="1">Uncharacterized protein</fullName>
    </submittedName>
</protein>
<name>A0ACC1JEK9_9FUNG</name>
<accession>A0ACC1JEK9</accession>
<gene>
    <name evidence="1" type="ORF">FBU59_001248</name>
</gene>
<reference evidence="1" key="1">
    <citation type="submission" date="2022-07" db="EMBL/GenBank/DDBJ databases">
        <title>Phylogenomic reconstructions and comparative analyses of Kickxellomycotina fungi.</title>
        <authorList>
            <person name="Reynolds N.K."/>
            <person name="Stajich J.E."/>
            <person name="Barry K."/>
            <person name="Grigoriev I.V."/>
            <person name="Crous P."/>
            <person name="Smith M.E."/>
        </authorList>
    </citation>
    <scope>NUCLEOTIDE SEQUENCE</scope>
    <source>
        <strain evidence="1">NRRL 5244</strain>
    </source>
</reference>
<evidence type="ECO:0000313" key="2">
    <source>
        <dbReference type="Proteomes" id="UP001150603"/>
    </source>
</evidence>
<proteinExistence type="predicted"/>
<dbReference type="EMBL" id="JANBPW010000517">
    <property type="protein sequence ID" value="KAJ1949200.1"/>
    <property type="molecule type" value="Genomic_DNA"/>
</dbReference>
<comment type="caution">
    <text evidence="1">The sequence shown here is derived from an EMBL/GenBank/DDBJ whole genome shotgun (WGS) entry which is preliminary data.</text>
</comment>